<gene>
    <name evidence="1" type="ORF">G2W53_000125</name>
</gene>
<reference evidence="1" key="1">
    <citation type="submission" date="2020-09" db="EMBL/GenBank/DDBJ databases">
        <title>Genome-Enabled Discovery of Anthraquinone Biosynthesis in Senna tora.</title>
        <authorList>
            <person name="Kang S.-H."/>
            <person name="Pandey R.P."/>
            <person name="Lee C.-M."/>
            <person name="Sim J.-S."/>
            <person name="Jeong J.-T."/>
            <person name="Choi B.-S."/>
            <person name="Jung M."/>
            <person name="Ginzburg D."/>
            <person name="Zhao K."/>
            <person name="Won S.Y."/>
            <person name="Oh T.-J."/>
            <person name="Yu Y."/>
            <person name="Kim N.-H."/>
            <person name="Lee O.R."/>
            <person name="Lee T.-H."/>
            <person name="Bashyal P."/>
            <person name="Kim T.-S."/>
            <person name="Lee W.-H."/>
            <person name="Kawkins C."/>
            <person name="Kim C.-K."/>
            <person name="Kim J.S."/>
            <person name="Ahn B.O."/>
            <person name="Rhee S.Y."/>
            <person name="Sohng J.K."/>
        </authorList>
    </citation>
    <scope>NUCLEOTIDE SEQUENCE</scope>
    <source>
        <tissue evidence="1">Leaf</tissue>
    </source>
</reference>
<accession>A0A834XDA3</accession>
<name>A0A834XDA3_9FABA</name>
<sequence>MALHLVKISNVGENWKEKADEVKQTQRLATTVVNLHCTKL</sequence>
<keyword evidence="2" id="KW-1185">Reference proteome</keyword>
<dbReference type="AlphaFoldDB" id="A0A834XDA3"/>
<evidence type="ECO:0000313" key="2">
    <source>
        <dbReference type="Proteomes" id="UP000634136"/>
    </source>
</evidence>
<evidence type="ECO:0000313" key="1">
    <source>
        <dbReference type="EMBL" id="KAF7843220.1"/>
    </source>
</evidence>
<comment type="caution">
    <text evidence="1">The sequence shown here is derived from an EMBL/GenBank/DDBJ whole genome shotgun (WGS) entry which is preliminary data.</text>
</comment>
<proteinExistence type="predicted"/>
<protein>
    <submittedName>
        <fullName evidence="1">Uncharacterized protein</fullName>
    </submittedName>
</protein>
<dbReference type="EMBL" id="JAAIUW010000001">
    <property type="protein sequence ID" value="KAF7843220.1"/>
    <property type="molecule type" value="Genomic_DNA"/>
</dbReference>
<organism evidence="1 2">
    <name type="scientific">Senna tora</name>
    <dbReference type="NCBI Taxonomy" id="362788"/>
    <lineage>
        <taxon>Eukaryota</taxon>
        <taxon>Viridiplantae</taxon>
        <taxon>Streptophyta</taxon>
        <taxon>Embryophyta</taxon>
        <taxon>Tracheophyta</taxon>
        <taxon>Spermatophyta</taxon>
        <taxon>Magnoliopsida</taxon>
        <taxon>eudicotyledons</taxon>
        <taxon>Gunneridae</taxon>
        <taxon>Pentapetalae</taxon>
        <taxon>rosids</taxon>
        <taxon>fabids</taxon>
        <taxon>Fabales</taxon>
        <taxon>Fabaceae</taxon>
        <taxon>Caesalpinioideae</taxon>
        <taxon>Cassia clade</taxon>
        <taxon>Senna</taxon>
    </lineage>
</organism>
<dbReference type="Proteomes" id="UP000634136">
    <property type="component" value="Unassembled WGS sequence"/>
</dbReference>